<sequence length="82" mass="9889">MEIEKLTYEDATHNLLCRHAVGTHGYDYHMKCVILKEMPNRRLKLLVFGERNWKRDKDKKRIRYVDAFRVSQCVVEVRDEHG</sequence>
<protein>
    <submittedName>
        <fullName evidence="1">Uncharacterized protein</fullName>
    </submittedName>
</protein>
<dbReference type="AlphaFoldDB" id="A0A0F9BKB3"/>
<name>A0A0F9BKB3_9ZZZZ</name>
<proteinExistence type="predicted"/>
<reference evidence="1" key="1">
    <citation type="journal article" date="2015" name="Nature">
        <title>Complex archaea that bridge the gap between prokaryotes and eukaryotes.</title>
        <authorList>
            <person name="Spang A."/>
            <person name="Saw J.H."/>
            <person name="Jorgensen S.L."/>
            <person name="Zaremba-Niedzwiedzka K."/>
            <person name="Martijn J."/>
            <person name="Lind A.E."/>
            <person name="van Eijk R."/>
            <person name="Schleper C."/>
            <person name="Guy L."/>
            <person name="Ettema T.J."/>
        </authorList>
    </citation>
    <scope>NUCLEOTIDE SEQUENCE</scope>
</reference>
<accession>A0A0F9BKB3</accession>
<organism evidence="1">
    <name type="scientific">marine sediment metagenome</name>
    <dbReference type="NCBI Taxonomy" id="412755"/>
    <lineage>
        <taxon>unclassified sequences</taxon>
        <taxon>metagenomes</taxon>
        <taxon>ecological metagenomes</taxon>
    </lineage>
</organism>
<gene>
    <name evidence="1" type="ORF">LCGC14_2437050</name>
</gene>
<evidence type="ECO:0000313" key="1">
    <source>
        <dbReference type="EMBL" id="KKL22275.1"/>
    </source>
</evidence>
<dbReference type="EMBL" id="LAZR01037413">
    <property type="protein sequence ID" value="KKL22275.1"/>
    <property type="molecule type" value="Genomic_DNA"/>
</dbReference>
<comment type="caution">
    <text evidence="1">The sequence shown here is derived from an EMBL/GenBank/DDBJ whole genome shotgun (WGS) entry which is preliminary data.</text>
</comment>